<comment type="catalytic activity">
    <reaction evidence="1">
        <text>2 6,7-dimethyl-8-(1-D-ribityl)lumazine + H(+) = 5-amino-6-(D-ribitylamino)uracil + riboflavin</text>
        <dbReference type="Rhea" id="RHEA:20772"/>
        <dbReference type="ChEBI" id="CHEBI:15378"/>
        <dbReference type="ChEBI" id="CHEBI:15934"/>
        <dbReference type="ChEBI" id="CHEBI:57986"/>
        <dbReference type="ChEBI" id="CHEBI:58201"/>
        <dbReference type="EC" id="2.5.1.9"/>
    </reaction>
</comment>
<dbReference type="PANTHER" id="PTHR21098:SF12">
    <property type="entry name" value="RIBOFLAVIN SYNTHASE"/>
    <property type="match status" value="1"/>
</dbReference>
<evidence type="ECO:0000256" key="7">
    <source>
        <dbReference type="ARBA" id="ARBA00022679"/>
    </source>
</evidence>
<feature type="repeat" description="Lumazine-binding" evidence="9">
    <location>
        <begin position="96"/>
        <end position="135"/>
    </location>
</feature>
<keyword evidence="6" id="KW-0686">Riboflavin biosynthesis</keyword>
<dbReference type="EC" id="2.5.1.9" evidence="4"/>
<sequence length="135" mass="14415">MFTGIITAQGKIITHEKTTPQKITVQAENFFDSAKIGDSIAIDGVCLTIVEKKADTAVFEVADETLRLTTLGNIHVGSQVNLEKPMTIGDTLDGHIVQGHVDGMAKVVAVDDQGADLVITISLPEELNTHIVHKG</sequence>
<evidence type="ECO:0000256" key="9">
    <source>
        <dbReference type="PROSITE-ProRule" id="PRU00524"/>
    </source>
</evidence>
<protein>
    <recommendedName>
        <fullName evidence="5">Riboflavin synthase</fullName>
        <ecNumber evidence="4">2.5.1.9</ecNumber>
    </recommendedName>
</protein>
<dbReference type="Pfam" id="PF00677">
    <property type="entry name" value="Lum_binding"/>
    <property type="match status" value="1"/>
</dbReference>
<dbReference type="PROSITE" id="PS51177">
    <property type="entry name" value="LUMAZINE_BIND"/>
    <property type="match status" value="2"/>
</dbReference>
<evidence type="ECO:0000313" key="12">
    <source>
        <dbReference type="Proteomes" id="UP000228528"/>
    </source>
</evidence>
<dbReference type="Proteomes" id="UP000228528">
    <property type="component" value="Unassembled WGS sequence"/>
</dbReference>
<dbReference type="GO" id="GO:0004746">
    <property type="term" value="F:riboflavin synthase activity"/>
    <property type="evidence" value="ECO:0007669"/>
    <property type="project" value="UniProtKB-EC"/>
</dbReference>
<comment type="function">
    <text evidence="2">Catalyzes the dismutation of two molecules of 6,7-dimethyl-8-ribityllumazine, resulting in the formation of riboflavin and 5-amino-6-(D-ribitylamino)uracil.</text>
</comment>
<keyword evidence="8" id="KW-0677">Repeat</keyword>
<evidence type="ECO:0000313" key="11">
    <source>
        <dbReference type="EMBL" id="PIR77644.1"/>
    </source>
</evidence>
<dbReference type="InterPro" id="IPR017938">
    <property type="entry name" value="Riboflavin_synthase-like_b-brl"/>
</dbReference>
<proteinExistence type="predicted"/>
<dbReference type="FunFam" id="2.40.30.20:FF:000003">
    <property type="entry name" value="Riboflavin synthase, alpha subunit"/>
    <property type="match status" value="1"/>
</dbReference>
<evidence type="ECO:0000259" key="10">
    <source>
        <dbReference type="PROSITE" id="PS51177"/>
    </source>
</evidence>
<evidence type="ECO:0000256" key="4">
    <source>
        <dbReference type="ARBA" id="ARBA00012827"/>
    </source>
</evidence>
<dbReference type="SUPFAM" id="SSF63380">
    <property type="entry name" value="Riboflavin synthase domain-like"/>
    <property type="match status" value="2"/>
</dbReference>
<dbReference type="CDD" id="cd00402">
    <property type="entry name" value="Riboflavin_synthase_like"/>
    <property type="match status" value="1"/>
</dbReference>
<gene>
    <name evidence="11" type="ORF">COU30_01360</name>
</gene>
<dbReference type="EMBL" id="PFBW01000058">
    <property type="protein sequence ID" value="PIR77644.1"/>
    <property type="molecule type" value="Genomic_DNA"/>
</dbReference>
<feature type="domain" description="Lumazine-binding" evidence="10">
    <location>
        <begin position="1"/>
        <end position="95"/>
    </location>
</feature>
<evidence type="ECO:0000256" key="6">
    <source>
        <dbReference type="ARBA" id="ARBA00022619"/>
    </source>
</evidence>
<dbReference type="PANTHER" id="PTHR21098">
    <property type="entry name" value="RIBOFLAVIN SYNTHASE ALPHA CHAIN"/>
    <property type="match status" value="1"/>
</dbReference>
<dbReference type="InterPro" id="IPR026017">
    <property type="entry name" value="Lumazine-bd_dom"/>
</dbReference>
<dbReference type="InterPro" id="IPR001783">
    <property type="entry name" value="Lumazine-bd"/>
</dbReference>
<reference evidence="12" key="1">
    <citation type="submission" date="2017-09" db="EMBL/GenBank/DDBJ databases">
        <title>Depth-based differentiation of microbial function through sediment-hosted aquifers and enrichment of novel symbionts in the deep terrestrial subsurface.</title>
        <authorList>
            <person name="Probst A.J."/>
            <person name="Ladd B."/>
            <person name="Jarett J.K."/>
            <person name="Geller-Mcgrath D.E."/>
            <person name="Sieber C.M.K."/>
            <person name="Emerson J.B."/>
            <person name="Anantharaman K."/>
            <person name="Thomas B.C."/>
            <person name="Malmstrom R."/>
            <person name="Stieglmeier M."/>
            <person name="Klingl A."/>
            <person name="Woyke T."/>
            <person name="Ryan C.M."/>
            <person name="Banfield J.F."/>
        </authorList>
    </citation>
    <scope>NUCLEOTIDE SEQUENCE [LARGE SCALE GENOMIC DNA]</scope>
</reference>
<feature type="non-terminal residue" evidence="11">
    <location>
        <position position="135"/>
    </location>
</feature>
<evidence type="ECO:0000256" key="8">
    <source>
        <dbReference type="ARBA" id="ARBA00022737"/>
    </source>
</evidence>
<evidence type="ECO:0000256" key="5">
    <source>
        <dbReference type="ARBA" id="ARBA00013950"/>
    </source>
</evidence>
<feature type="repeat" description="Lumazine-binding" evidence="9">
    <location>
        <begin position="1"/>
        <end position="95"/>
    </location>
</feature>
<name>A0A2M6P1S7_9BACT</name>
<keyword evidence="7" id="KW-0808">Transferase</keyword>
<comment type="caution">
    <text evidence="11">The sequence shown here is derived from an EMBL/GenBank/DDBJ whole genome shotgun (WGS) entry which is preliminary data.</text>
</comment>
<accession>A0A2M6P1S7</accession>
<evidence type="ECO:0000256" key="1">
    <source>
        <dbReference type="ARBA" id="ARBA00000968"/>
    </source>
</evidence>
<dbReference type="Gene3D" id="2.40.30.20">
    <property type="match status" value="2"/>
</dbReference>
<feature type="domain" description="Lumazine-binding" evidence="10">
    <location>
        <begin position="96"/>
        <end position="135"/>
    </location>
</feature>
<dbReference type="AlphaFoldDB" id="A0A2M6P1S7"/>
<evidence type="ECO:0000256" key="2">
    <source>
        <dbReference type="ARBA" id="ARBA00002803"/>
    </source>
</evidence>
<organism evidence="11 12">
    <name type="scientific">Candidatus Magasanikbacteria bacterium CG10_big_fil_rev_8_21_14_0_10_38_6</name>
    <dbReference type="NCBI Taxonomy" id="1974647"/>
    <lineage>
        <taxon>Bacteria</taxon>
        <taxon>Candidatus Magasanikiibacteriota</taxon>
    </lineage>
</organism>
<dbReference type="GO" id="GO:0009231">
    <property type="term" value="P:riboflavin biosynthetic process"/>
    <property type="evidence" value="ECO:0007669"/>
    <property type="project" value="UniProtKB-KW"/>
</dbReference>
<evidence type="ECO:0000256" key="3">
    <source>
        <dbReference type="ARBA" id="ARBA00004887"/>
    </source>
</evidence>
<comment type="pathway">
    <text evidence="3">Cofactor biosynthesis; riboflavin biosynthesis; riboflavin from 2-hydroxy-3-oxobutyl phosphate and 5-amino-6-(D-ribitylamino)uracil: step 2/2.</text>
</comment>
<dbReference type="InterPro" id="IPR023366">
    <property type="entry name" value="ATP_synth_asu-like_sf"/>
</dbReference>